<dbReference type="PANTHER" id="PTHR46844">
    <property type="entry name" value="SLR5058 PROTEIN"/>
    <property type="match status" value="1"/>
</dbReference>
<comment type="caution">
    <text evidence="2">The sequence shown here is derived from an EMBL/GenBank/DDBJ whole genome shotgun (WGS) entry which is preliminary data.</text>
</comment>
<dbReference type="Proteomes" id="UP000297540">
    <property type="component" value="Unassembled WGS sequence"/>
</dbReference>
<gene>
    <name evidence="2" type="ORF">E2R66_22490</name>
</gene>
<dbReference type="InterPro" id="IPR027417">
    <property type="entry name" value="P-loop_NTPase"/>
</dbReference>
<name>A0A4Y8S6D2_9SPHI</name>
<keyword evidence="3" id="KW-1185">Reference proteome</keyword>
<evidence type="ECO:0000313" key="2">
    <source>
        <dbReference type="EMBL" id="TFF34306.1"/>
    </source>
</evidence>
<dbReference type="Gene3D" id="3.40.50.300">
    <property type="entry name" value="P-loop containing nucleotide triphosphate hydrolases"/>
    <property type="match status" value="1"/>
</dbReference>
<reference evidence="2 3" key="1">
    <citation type="journal article" date="2017" name="Int. J. Syst. Evol. Microbiol.">
        <title>Mucilaginibacterpsychrotolerans sp. nov., isolated from peatlands.</title>
        <authorList>
            <person name="Deng Y."/>
            <person name="Shen L."/>
            <person name="Xu B."/>
            <person name="Liu Y."/>
            <person name="Gu Z."/>
            <person name="Liu H."/>
            <person name="Zhou Y."/>
        </authorList>
    </citation>
    <scope>NUCLEOTIDE SEQUENCE [LARGE SCALE GENOMIC DNA]</scope>
    <source>
        <strain evidence="2 3">NH7-4</strain>
    </source>
</reference>
<organism evidence="2 3">
    <name type="scientific">Mucilaginibacter psychrotolerans</name>
    <dbReference type="NCBI Taxonomy" id="1524096"/>
    <lineage>
        <taxon>Bacteria</taxon>
        <taxon>Pseudomonadati</taxon>
        <taxon>Bacteroidota</taxon>
        <taxon>Sphingobacteriia</taxon>
        <taxon>Sphingobacteriales</taxon>
        <taxon>Sphingobacteriaceae</taxon>
        <taxon>Mucilaginibacter</taxon>
    </lineage>
</organism>
<dbReference type="AlphaFoldDB" id="A0A4Y8S6D2"/>
<feature type="domain" description="NACHT" evidence="1">
    <location>
        <begin position="279"/>
        <end position="418"/>
    </location>
</feature>
<evidence type="ECO:0000313" key="3">
    <source>
        <dbReference type="Proteomes" id="UP000297540"/>
    </source>
</evidence>
<dbReference type="InterPro" id="IPR007111">
    <property type="entry name" value="NACHT_NTPase"/>
</dbReference>
<sequence>MTEREQRLIKYFVDVNDVEIPNGGGIQRIDALISDLTSCVKLLFLFIDSKENDTSLARLKDDFEKNYNILLEGNIEELPMALEGLAQKFESFLKKVGYFRYKGRDEWTGTSTHEGIRNSTFKNLCDGKLVAKRSAPRGTSANNLSERLLDNTGITYTFAEFVRIELRNRVHQSPKYPRRILVTWTEYILLSYLLVIQDNKLLLSERLLTEFQSKEKLNGYFSKWQNRYIQTLFVEQNRNDLAGLSPHIIETDWDVHDRGQTFIPKQGKILDILTDNHKLVIVGDPGLGKTTTLQFLGYHLSLSAKNLPLYFPLRDFIPNQDLIQQIASYAELELAELTDYKSPGNLIFLLDGLNEVLIRADSVGLKNQIKSLIRTFDQCFFVITTRPAAYRNDFNIPVFELQALTDQEIIEFIQKNFATSAFGLIDELEKHKKLKELCRNPLILYFLCSLAAHPPISIPANKGQLIKTFIDNILKRERNKNIEFDEFKFFNYLSAIGIRTRIDKRVSFDMLYLVDVIDSVAAKLEPATDRLKVVAWLVDAGLLVQNDKQLSFTHELYQEYFAAEGLLKESLSQSKLQELENSSDWEQPIILYSGLVPNPSAFISDLSERNPILAIKCYENTVVDDAQLRSTIISNAFKNSGQVQQIQIASDGLMALTRLGEFSLINESLESSVLNHGEIVFRLLGQIAAVLVKRIDFNYLVDFIKIVLRINQSFLPSIVRNLQKREPEQIIEIRDGLLTVFRPYLFSGLEGAFVFRFFILTGIDNPSIVGRADLEEFCLKLCKQSNEYVLQNKNSAWNLIRHFGLYFDDIYIKKVLSFLIDGQKPNHLFIKQLSDHNPALTDFIISKCLNSNNISSQCVGIVIATQIGKKPEYHEDMVKLRVFRDPERMKLLRNSTDNKEMGDRISVIYNREQAYLSLIDIDTNNRKYRCRVTDISAEGLTIKSKHPRFSGTIRTAERVVKNVKLEQYLNVQVAFINYASKEIYLTQKTPAVENYYQLCQLPAPGDEVNSRIFYLVDGTADVMVQDKYYGVLKDKLLKPKIVGKKVETKVIEYKHGIYTLELVSSESKKHPARESFKYKPKKRYSQIKSESDFALILNKALKK</sequence>
<dbReference type="PANTHER" id="PTHR46844:SF1">
    <property type="entry name" value="SLR5058 PROTEIN"/>
    <property type="match status" value="1"/>
</dbReference>
<dbReference type="Pfam" id="PF05729">
    <property type="entry name" value="NACHT"/>
    <property type="match status" value="1"/>
</dbReference>
<proteinExistence type="predicted"/>
<accession>A0A4Y8S6D2</accession>
<dbReference type="SUPFAM" id="SSF52540">
    <property type="entry name" value="P-loop containing nucleoside triphosphate hydrolases"/>
    <property type="match status" value="1"/>
</dbReference>
<protein>
    <submittedName>
        <fullName evidence="2">NACHT domain-containing protein</fullName>
    </submittedName>
</protein>
<dbReference type="EMBL" id="SOZE01000032">
    <property type="protein sequence ID" value="TFF34306.1"/>
    <property type="molecule type" value="Genomic_DNA"/>
</dbReference>
<dbReference type="OrthoDB" id="720896at2"/>
<evidence type="ECO:0000259" key="1">
    <source>
        <dbReference type="Pfam" id="PF05729"/>
    </source>
</evidence>
<dbReference type="RefSeq" id="WP_133235032.1">
    <property type="nucleotide sequence ID" value="NZ_SOZE01000032.1"/>
</dbReference>